<dbReference type="PANTHER" id="PTHR33563">
    <property type="match status" value="1"/>
</dbReference>
<feature type="domain" description="3-dehydroquinate synthase N-terminal" evidence="3">
    <location>
        <begin position="15"/>
        <end position="97"/>
    </location>
</feature>
<gene>
    <name evidence="5" type="ORF">CEUSTIGMA_g8387.t1</name>
</gene>
<dbReference type="STRING" id="1157962.A0A250XDK2"/>
<accession>A0A250XDK2</accession>
<sequence length="355" mass="38315">MKEIVETAVVTCSQMQVQQDIILDFLFEWKVIPAESLVALIQQYIAAQSKPAMMIPRFFVVVSTASDALLMLTALEAGVDGVVLRTPSGSQVLNLVERMQHRQQQITQRGQQEGNGADTGMLLLTPVIVTKVVPLGSGHRVCVDLSSLMQPGEGLLVGSFSRGMFLVQSESEESEFINSRPFRVNAGPVHMYVHMPGGRTAYLSELKSGDEVMVVNSQGLQRPGLVGRVKVEARPLVLVEARGSDGQIYSLQLQNAETVKLIGPAVVGGSLGCHDALVSRMSPSSRDGEQATPGMSTIKEQSNNESVCSAAALLNSACWQAISVSELKEGDVVYTYLQEGARHTGLSISEFIIER</sequence>
<protein>
    <recommendedName>
        <fullName evidence="7">3-dehydroquinate synthase</fullName>
    </recommendedName>
</protein>
<organism evidence="5 6">
    <name type="scientific">Chlamydomonas eustigma</name>
    <dbReference type="NCBI Taxonomy" id="1157962"/>
    <lineage>
        <taxon>Eukaryota</taxon>
        <taxon>Viridiplantae</taxon>
        <taxon>Chlorophyta</taxon>
        <taxon>core chlorophytes</taxon>
        <taxon>Chlorophyceae</taxon>
        <taxon>CS clade</taxon>
        <taxon>Chlamydomonadales</taxon>
        <taxon>Chlamydomonadaceae</taxon>
        <taxon>Chlamydomonas</taxon>
    </lineage>
</organism>
<evidence type="ECO:0000259" key="3">
    <source>
        <dbReference type="Pfam" id="PF01959"/>
    </source>
</evidence>
<keyword evidence="1" id="KW-0028">Amino-acid biosynthesis</keyword>
<dbReference type="OrthoDB" id="3275at2759"/>
<dbReference type="EMBL" id="BEGY01000058">
    <property type="protein sequence ID" value="GAX80952.1"/>
    <property type="molecule type" value="Genomic_DNA"/>
</dbReference>
<dbReference type="PANTHER" id="PTHR33563:SF1">
    <property type="entry name" value="3-DEHYDROQUINATE SYNTHASE"/>
    <property type="match status" value="1"/>
</dbReference>
<keyword evidence="2" id="KW-0057">Aromatic amino acid biosynthesis</keyword>
<evidence type="ECO:0000256" key="1">
    <source>
        <dbReference type="ARBA" id="ARBA00022605"/>
    </source>
</evidence>
<proteinExistence type="predicted"/>
<evidence type="ECO:0000313" key="6">
    <source>
        <dbReference type="Proteomes" id="UP000232323"/>
    </source>
</evidence>
<dbReference type="AlphaFoldDB" id="A0A250XDK2"/>
<feature type="domain" description="3-dehydroquinate synthase C-terminal" evidence="4">
    <location>
        <begin position="320"/>
        <end position="355"/>
    </location>
</feature>
<feature type="domain" description="3-dehydroquinate synthase C-terminal" evidence="4">
    <location>
        <begin position="128"/>
        <end position="264"/>
    </location>
</feature>
<dbReference type="InterPro" id="IPR002812">
    <property type="entry name" value="DHQS"/>
</dbReference>
<reference evidence="5 6" key="1">
    <citation type="submission" date="2017-08" db="EMBL/GenBank/DDBJ databases">
        <title>Acidophilic green algal genome provides insights into adaptation to an acidic environment.</title>
        <authorList>
            <person name="Hirooka S."/>
            <person name="Hirose Y."/>
            <person name="Kanesaki Y."/>
            <person name="Higuchi S."/>
            <person name="Fujiwara T."/>
            <person name="Onuma R."/>
            <person name="Era A."/>
            <person name="Ohbayashi R."/>
            <person name="Uzuka A."/>
            <person name="Nozaki H."/>
            <person name="Yoshikawa H."/>
            <person name="Miyagishima S.Y."/>
        </authorList>
    </citation>
    <scope>NUCLEOTIDE SEQUENCE [LARGE SCALE GENOMIC DNA]</scope>
    <source>
        <strain evidence="5 6">NIES-2499</strain>
    </source>
</reference>
<evidence type="ECO:0000313" key="5">
    <source>
        <dbReference type="EMBL" id="GAX80952.1"/>
    </source>
</evidence>
<dbReference type="GO" id="GO:0016491">
    <property type="term" value="F:oxidoreductase activity"/>
    <property type="evidence" value="ECO:0007669"/>
    <property type="project" value="InterPro"/>
</dbReference>
<name>A0A250XDK2_9CHLO</name>
<dbReference type="GO" id="GO:0008652">
    <property type="term" value="P:amino acid biosynthetic process"/>
    <property type="evidence" value="ECO:0007669"/>
    <property type="project" value="UniProtKB-KW"/>
</dbReference>
<dbReference type="Pfam" id="PF01959">
    <property type="entry name" value="DHQS"/>
    <property type="match status" value="1"/>
</dbReference>
<dbReference type="Proteomes" id="UP000232323">
    <property type="component" value="Unassembled WGS sequence"/>
</dbReference>
<dbReference type="InterPro" id="IPR056179">
    <property type="entry name" value="DHQS_C"/>
</dbReference>
<dbReference type="GO" id="GO:0009073">
    <property type="term" value="P:aromatic amino acid family biosynthetic process"/>
    <property type="evidence" value="ECO:0007669"/>
    <property type="project" value="UniProtKB-KW"/>
</dbReference>
<dbReference type="Pfam" id="PF26558">
    <property type="entry name" value="DHQS_2nd"/>
    <property type="match status" value="2"/>
</dbReference>
<keyword evidence="6" id="KW-1185">Reference proteome</keyword>
<dbReference type="GO" id="GO:0003856">
    <property type="term" value="F:3-dehydroquinate synthase activity"/>
    <property type="evidence" value="ECO:0007669"/>
    <property type="project" value="InterPro"/>
</dbReference>
<comment type="caution">
    <text evidence="5">The sequence shown here is derived from an EMBL/GenBank/DDBJ whole genome shotgun (WGS) entry which is preliminary data.</text>
</comment>
<evidence type="ECO:0000256" key="2">
    <source>
        <dbReference type="ARBA" id="ARBA00023141"/>
    </source>
</evidence>
<dbReference type="InterPro" id="IPR030960">
    <property type="entry name" value="DHQS/DOIS_N"/>
</dbReference>
<evidence type="ECO:0000259" key="4">
    <source>
        <dbReference type="Pfam" id="PF26558"/>
    </source>
</evidence>
<evidence type="ECO:0008006" key="7">
    <source>
        <dbReference type="Google" id="ProtNLM"/>
    </source>
</evidence>